<dbReference type="GO" id="GO:0005739">
    <property type="term" value="C:mitochondrion"/>
    <property type="evidence" value="ECO:0007669"/>
    <property type="project" value="TreeGrafter"/>
</dbReference>
<evidence type="ECO:0000256" key="4">
    <source>
        <dbReference type="ARBA" id="ARBA00022840"/>
    </source>
</evidence>
<comment type="similarity">
    <text evidence="1">Belongs to the class-II aminoacyl-tRNA synthetase family. Type 1 subfamily.</text>
</comment>
<dbReference type="Pfam" id="PF00152">
    <property type="entry name" value="tRNA-synt_2"/>
    <property type="match status" value="1"/>
</dbReference>
<dbReference type="AlphaFoldDB" id="A0A319D8E1"/>
<keyword evidence="6 8" id="KW-0030">Aminoacyl-tRNA synthetase</keyword>
<evidence type="ECO:0000313" key="9">
    <source>
        <dbReference type="Proteomes" id="UP000247810"/>
    </source>
</evidence>
<dbReference type="HAMAP" id="MF_00044">
    <property type="entry name" value="Asp_tRNA_synth_type1"/>
    <property type="match status" value="1"/>
</dbReference>
<evidence type="ECO:0000256" key="2">
    <source>
        <dbReference type="ARBA" id="ARBA00022598"/>
    </source>
</evidence>
<sequence>MFLTRAARCPPQLRASYVEISNYLRGRQIGRVSALQAHGSPVRQYHEARLFIPKPPEPLQFLEDFKKSIDFPRQTTDFKTFLAEAVPGQKIVIYGYLGKSRELSKKLTFVQLADPSMRHAVQLVSTAASKTLPALKAIRAHSPVVVHGTVQPKQAKDTVMAKNDPWEIYLEDIQLLNQFPLDIVMARGHVHPPKHRHLQLRTSPDLRFSLRFRAEVANACRFKLLGLRPDFIEIETPMLFKSTPEGAREFLVPTRKPGLAYALPQSPQQYKQILMASGFSRYFQFARCFRDEDLRADRQPEFTQLDLEMGFASGEDVMEIVEGMMRHLWARQMMDLLPEGPFRRMTYLEAMTRYGSDKPDIRYGMEISRVEHLLPVDLIQKITSLTDPIVEAFKVKGNDNDTEATSEFITRFLDSPEGAPFNENPDGGPGIFVFDVKKPLSGLQPLGWQAAEYFEDKLKLEHGDLIVLQARPQGPLTGGSTKLGDLRRALHFAAVTMGFKPEPHGFEFLWIVDFPLFTPSDSSEPGQGGLAGFSATHHPFTSPKTAKDVDWLLKDPSRCIADHYDLVVNGVELGGGSRRIHNAAVQELIFRDVLQMPDERVAEFDHLLEALRAGCPPHAGFALGFDRLVAVMLGKDSVRDVIAFPKVGKMGEDPMVGAPSPITEEAAKTYHMSFTDDLEIR</sequence>
<keyword evidence="5" id="KW-0648">Protein biosynthesis</keyword>
<keyword evidence="3" id="KW-0547">Nucleotide-binding</keyword>
<dbReference type="GO" id="GO:0005524">
    <property type="term" value="F:ATP binding"/>
    <property type="evidence" value="ECO:0007669"/>
    <property type="project" value="UniProtKB-KW"/>
</dbReference>
<dbReference type="CDD" id="cd04321">
    <property type="entry name" value="ScAspRS_mt_like_N"/>
    <property type="match status" value="1"/>
</dbReference>
<dbReference type="OrthoDB" id="439710at2759"/>
<evidence type="ECO:0000256" key="3">
    <source>
        <dbReference type="ARBA" id="ARBA00022741"/>
    </source>
</evidence>
<feature type="domain" description="Aminoacyl-transfer RNA synthetases class-II family profile" evidence="7">
    <location>
        <begin position="222"/>
        <end position="645"/>
    </location>
</feature>
<dbReference type="GO" id="GO:0004815">
    <property type="term" value="F:aspartate-tRNA ligase activity"/>
    <property type="evidence" value="ECO:0007669"/>
    <property type="project" value="TreeGrafter"/>
</dbReference>
<dbReference type="GO" id="GO:0006422">
    <property type="term" value="P:aspartyl-tRNA aminoacylation"/>
    <property type="evidence" value="ECO:0007669"/>
    <property type="project" value="TreeGrafter"/>
</dbReference>
<gene>
    <name evidence="8" type="ORF">BO71DRAFT_355105</name>
</gene>
<dbReference type="Proteomes" id="UP000247810">
    <property type="component" value="Unassembled WGS sequence"/>
</dbReference>
<dbReference type="PRINTS" id="PR01042">
    <property type="entry name" value="TRNASYNTHASP"/>
</dbReference>
<organism evidence="8 9">
    <name type="scientific">Aspergillus ellipticus CBS 707.79</name>
    <dbReference type="NCBI Taxonomy" id="1448320"/>
    <lineage>
        <taxon>Eukaryota</taxon>
        <taxon>Fungi</taxon>
        <taxon>Dikarya</taxon>
        <taxon>Ascomycota</taxon>
        <taxon>Pezizomycotina</taxon>
        <taxon>Eurotiomycetes</taxon>
        <taxon>Eurotiomycetidae</taxon>
        <taxon>Eurotiales</taxon>
        <taxon>Aspergillaceae</taxon>
        <taxon>Aspergillus</taxon>
        <taxon>Aspergillus subgen. Circumdati</taxon>
    </lineage>
</organism>
<dbReference type="EMBL" id="KZ825891">
    <property type="protein sequence ID" value="PYH93549.1"/>
    <property type="molecule type" value="Genomic_DNA"/>
</dbReference>
<dbReference type="Gene3D" id="3.30.930.10">
    <property type="entry name" value="Bira Bifunctional Protein, Domain 2"/>
    <property type="match status" value="1"/>
</dbReference>
<dbReference type="Gene3D" id="2.40.50.140">
    <property type="entry name" value="Nucleic acid-binding proteins"/>
    <property type="match status" value="1"/>
</dbReference>
<dbReference type="InterPro" id="IPR004524">
    <property type="entry name" value="Asp-tRNA-ligase_1"/>
</dbReference>
<dbReference type="PANTHER" id="PTHR22594">
    <property type="entry name" value="ASPARTYL/LYSYL-TRNA SYNTHETASE"/>
    <property type="match status" value="1"/>
</dbReference>
<evidence type="ECO:0000259" key="7">
    <source>
        <dbReference type="PROSITE" id="PS50862"/>
    </source>
</evidence>
<keyword evidence="4" id="KW-0067">ATP-binding</keyword>
<evidence type="ECO:0000256" key="5">
    <source>
        <dbReference type="ARBA" id="ARBA00022917"/>
    </source>
</evidence>
<dbReference type="SUPFAM" id="SSF55681">
    <property type="entry name" value="Class II aaRS and biotin synthetases"/>
    <property type="match status" value="1"/>
</dbReference>
<dbReference type="STRING" id="1448320.A0A319D8E1"/>
<protein>
    <submittedName>
        <fullName evidence="8">Putative aspartyl-tRNA synthetase</fullName>
    </submittedName>
</protein>
<keyword evidence="2" id="KW-0436">Ligase</keyword>
<dbReference type="InterPro" id="IPR045864">
    <property type="entry name" value="aa-tRNA-synth_II/BPL/LPL"/>
</dbReference>
<reference evidence="8 9" key="1">
    <citation type="submission" date="2018-02" db="EMBL/GenBank/DDBJ databases">
        <title>The genomes of Aspergillus section Nigri reveals drivers in fungal speciation.</title>
        <authorList>
            <consortium name="DOE Joint Genome Institute"/>
            <person name="Vesth T.C."/>
            <person name="Nybo J."/>
            <person name="Theobald S."/>
            <person name="Brandl J."/>
            <person name="Frisvad J.C."/>
            <person name="Nielsen K.F."/>
            <person name="Lyhne E.K."/>
            <person name="Kogle M.E."/>
            <person name="Kuo A."/>
            <person name="Riley R."/>
            <person name="Clum A."/>
            <person name="Nolan M."/>
            <person name="Lipzen A."/>
            <person name="Salamov A."/>
            <person name="Henrissat B."/>
            <person name="Wiebenga A."/>
            <person name="De vries R.P."/>
            <person name="Grigoriev I.V."/>
            <person name="Mortensen U.H."/>
            <person name="Andersen M.R."/>
            <person name="Baker S.E."/>
        </authorList>
    </citation>
    <scope>NUCLEOTIDE SEQUENCE [LARGE SCALE GENOMIC DNA]</scope>
    <source>
        <strain evidence="8 9">CBS 707.79</strain>
    </source>
</reference>
<evidence type="ECO:0000313" key="8">
    <source>
        <dbReference type="EMBL" id="PYH93549.1"/>
    </source>
</evidence>
<dbReference type="InterPro" id="IPR006195">
    <property type="entry name" value="aa-tRNA-synth_II"/>
</dbReference>
<name>A0A319D8E1_9EURO</name>
<evidence type="ECO:0000256" key="6">
    <source>
        <dbReference type="ARBA" id="ARBA00023146"/>
    </source>
</evidence>
<dbReference type="InterPro" id="IPR004364">
    <property type="entry name" value="Aa-tRNA-synt_II"/>
</dbReference>
<proteinExistence type="inferred from homology"/>
<dbReference type="PANTHER" id="PTHR22594:SF5">
    <property type="entry name" value="ASPARTATE--TRNA LIGASE, MITOCHONDRIAL"/>
    <property type="match status" value="1"/>
</dbReference>
<dbReference type="NCBIfam" id="TIGR00459">
    <property type="entry name" value="aspS_bact"/>
    <property type="match status" value="1"/>
</dbReference>
<dbReference type="Gene3D" id="3.30.1360.30">
    <property type="entry name" value="GAD-like domain"/>
    <property type="match status" value="1"/>
</dbReference>
<dbReference type="VEuPathDB" id="FungiDB:BO71DRAFT_355105"/>
<dbReference type="InterPro" id="IPR002312">
    <property type="entry name" value="Asp/Asn-tRNA-synth_IIb"/>
</dbReference>
<evidence type="ECO:0000256" key="1">
    <source>
        <dbReference type="ARBA" id="ARBA00006303"/>
    </source>
</evidence>
<dbReference type="InterPro" id="IPR012340">
    <property type="entry name" value="NA-bd_OB-fold"/>
</dbReference>
<dbReference type="NCBIfam" id="NF001750">
    <property type="entry name" value="PRK00476.1"/>
    <property type="match status" value="1"/>
</dbReference>
<accession>A0A319D8E1</accession>
<dbReference type="SUPFAM" id="SSF50249">
    <property type="entry name" value="Nucleic acid-binding proteins"/>
    <property type="match status" value="1"/>
</dbReference>
<keyword evidence="9" id="KW-1185">Reference proteome</keyword>
<dbReference type="InterPro" id="IPR004115">
    <property type="entry name" value="GAD-like_sf"/>
</dbReference>
<dbReference type="PROSITE" id="PS50862">
    <property type="entry name" value="AA_TRNA_LIGASE_II"/>
    <property type="match status" value="1"/>
</dbReference>